<accession>A0A0A9EIH4</accession>
<dbReference type="AlphaFoldDB" id="A0A0A9EIH4"/>
<proteinExistence type="predicted"/>
<organism evidence="2">
    <name type="scientific">Arundo donax</name>
    <name type="common">Giant reed</name>
    <name type="synonym">Donax arundinaceus</name>
    <dbReference type="NCBI Taxonomy" id="35708"/>
    <lineage>
        <taxon>Eukaryota</taxon>
        <taxon>Viridiplantae</taxon>
        <taxon>Streptophyta</taxon>
        <taxon>Embryophyta</taxon>
        <taxon>Tracheophyta</taxon>
        <taxon>Spermatophyta</taxon>
        <taxon>Magnoliopsida</taxon>
        <taxon>Liliopsida</taxon>
        <taxon>Poales</taxon>
        <taxon>Poaceae</taxon>
        <taxon>PACMAD clade</taxon>
        <taxon>Arundinoideae</taxon>
        <taxon>Arundineae</taxon>
        <taxon>Arundo</taxon>
    </lineage>
</organism>
<dbReference type="EMBL" id="GBRH01197366">
    <property type="protein sequence ID" value="JAE00530.1"/>
    <property type="molecule type" value="Transcribed_RNA"/>
</dbReference>
<feature type="region of interest" description="Disordered" evidence="1">
    <location>
        <begin position="1"/>
        <end position="67"/>
    </location>
</feature>
<protein>
    <submittedName>
        <fullName evidence="2">Uncharacterized protein</fullName>
    </submittedName>
</protein>
<reference evidence="2" key="1">
    <citation type="submission" date="2014-09" db="EMBL/GenBank/DDBJ databases">
        <authorList>
            <person name="Magalhaes I.L.F."/>
            <person name="Oliveira U."/>
            <person name="Santos F.R."/>
            <person name="Vidigal T.H.D.A."/>
            <person name="Brescovit A.D."/>
            <person name="Santos A.J."/>
        </authorList>
    </citation>
    <scope>NUCLEOTIDE SEQUENCE</scope>
    <source>
        <tissue evidence="2">Shoot tissue taken approximately 20 cm above the soil surface</tissue>
    </source>
</reference>
<evidence type="ECO:0000313" key="2">
    <source>
        <dbReference type="EMBL" id="JAE00530.1"/>
    </source>
</evidence>
<sequence length="78" mass="9107">MADEGLRDDVDPVERDPLEDGRPHDAPQLLRLHPPLHRRLPHSPLRRRRPSAAPLQQRRRPRCLLHDTAPRSYIRSCA</sequence>
<feature type="compositionally biased region" description="Basic residues" evidence="1">
    <location>
        <begin position="34"/>
        <end position="50"/>
    </location>
</feature>
<evidence type="ECO:0000256" key="1">
    <source>
        <dbReference type="SAM" id="MobiDB-lite"/>
    </source>
</evidence>
<feature type="compositionally biased region" description="Basic and acidic residues" evidence="1">
    <location>
        <begin position="1"/>
        <end position="25"/>
    </location>
</feature>
<reference evidence="2" key="2">
    <citation type="journal article" date="2015" name="Data Brief">
        <title>Shoot transcriptome of the giant reed, Arundo donax.</title>
        <authorList>
            <person name="Barrero R.A."/>
            <person name="Guerrero F.D."/>
            <person name="Moolhuijzen P."/>
            <person name="Goolsby J.A."/>
            <person name="Tidwell J."/>
            <person name="Bellgard S.E."/>
            <person name="Bellgard M.I."/>
        </authorList>
    </citation>
    <scope>NUCLEOTIDE SEQUENCE</scope>
    <source>
        <tissue evidence="2">Shoot tissue taken approximately 20 cm above the soil surface</tissue>
    </source>
</reference>
<name>A0A0A9EIH4_ARUDO</name>